<dbReference type="RefSeq" id="WP_067996672.1">
    <property type="nucleotide sequence ID" value="NZ_CP015596.1"/>
</dbReference>
<accession>A0A172UNI5</accession>
<dbReference type="Gene3D" id="3.40.50.1110">
    <property type="entry name" value="SGNH hydrolase"/>
    <property type="match status" value="1"/>
</dbReference>
<dbReference type="InterPro" id="IPR053140">
    <property type="entry name" value="GDSL_Rv0518-like"/>
</dbReference>
<dbReference type="InterPro" id="IPR036514">
    <property type="entry name" value="SGNH_hydro_sf"/>
</dbReference>
<dbReference type="PANTHER" id="PTHR43784">
    <property type="entry name" value="GDSL-LIKE LIPASE/ACYLHYDROLASE, PUTATIVE (AFU_ORTHOLOGUE AFUA_2G00820)-RELATED"/>
    <property type="match status" value="1"/>
</dbReference>
<dbReference type="STRING" id="1682113.A7U43_15015"/>
<organism evidence="3 4">
    <name type="scientific">Mycobacterium adipatum</name>
    <dbReference type="NCBI Taxonomy" id="1682113"/>
    <lineage>
        <taxon>Bacteria</taxon>
        <taxon>Bacillati</taxon>
        <taxon>Actinomycetota</taxon>
        <taxon>Actinomycetes</taxon>
        <taxon>Mycobacteriales</taxon>
        <taxon>Mycobacteriaceae</taxon>
        <taxon>Mycobacterium</taxon>
    </lineage>
</organism>
<dbReference type="EMBL" id="CP015596">
    <property type="protein sequence ID" value="ANE80440.1"/>
    <property type="molecule type" value="Genomic_DNA"/>
</dbReference>
<evidence type="ECO:0000313" key="4">
    <source>
        <dbReference type="Proteomes" id="UP000077143"/>
    </source>
</evidence>
<proteinExistence type="predicted"/>
<feature type="domain" description="SGNH hydrolase-type esterase" evidence="2">
    <location>
        <begin position="11"/>
        <end position="184"/>
    </location>
</feature>
<dbReference type="InterPro" id="IPR013830">
    <property type="entry name" value="SGNH_hydro"/>
</dbReference>
<evidence type="ECO:0000259" key="2">
    <source>
        <dbReference type="Pfam" id="PF13472"/>
    </source>
</evidence>
<dbReference type="Proteomes" id="UP000077143">
    <property type="component" value="Chromosome"/>
</dbReference>
<evidence type="ECO:0000256" key="1">
    <source>
        <dbReference type="SAM" id="MobiDB-lite"/>
    </source>
</evidence>
<dbReference type="Pfam" id="PF13472">
    <property type="entry name" value="Lipase_GDSL_2"/>
    <property type="match status" value="1"/>
</dbReference>
<dbReference type="KEGG" id="madi:A7U43_15015"/>
<keyword evidence="4" id="KW-1185">Reference proteome</keyword>
<name>A0A172UNI5_9MYCO</name>
<dbReference type="AlphaFoldDB" id="A0A172UNI5"/>
<evidence type="ECO:0000313" key="3">
    <source>
        <dbReference type="EMBL" id="ANE80440.1"/>
    </source>
</evidence>
<feature type="region of interest" description="Disordered" evidence="1">
    <location>
        <begin position="245"/>
        <end position="265"/>
    </location>
</feature>
<gene>
    <name evidence="3" type="ORF">A7U43_15015</name>
</gene>
<dbReference type="SUPFAM" id="SSF52266">
    <property type="entry name" value="SGNH hydrolase"/>
    <property type="match status" value="1"/>
</dbReference>
<protein>
    <submittedName>
        <fullName evidence="3">Lysophospholipase</fullName>
    </submittedName>
</protein>
<sequence length="265" mass="29358">MAEHRYRRYVAVGDSQTEGLWDVDDSGALMGFADRLAGMIDLHSPGLSYANLAIRGKRVRDVLDEQLPQALSMQPDLVTVCVGMNDVTRPGRRFRAALADLDELHRRLAASGATVVTTTFPDITRILPAGRLLVARVLEINEVIRSAAADHNFRLVDLYDAESMTDPDVWSPDRVHGSRTGHELFASAAAEALGLPGSNHDWALPRAGVSAHQSLRSRMYSQLLWTQNMFMPWIWRHLRGRGAGHGRVARHPELTPVSAQRSQAQ</sequence>
<dbReference type="PANTHER" id="PTHR43784:SF2">
    <property type="entry name" value="GDSL-LIKE LIPASE_ACYLHYDROLASE, PUTATIVE (AFU_ORTHOLOGUE AFUA_2G00820)-RELATED"/>
    <property type="match status" value="1"/>
</dbReference>
<dbReference type="CDD" id="cd01832">
    <property type="entry name" value="SGNH_hydrolase_like_1"/>
    <property type="match status" value="1"/>
</dbReference>
<reference evidence="3 4" key="1">
    <citation type="submission" date="2016-05" db="EMBL/GenBank/DDBJ databases">
        <title>Complete genome sequence of a phthalic acid esters degrading Mycobacterium sp. YC-RL4.</title>
        <authorList>
            <person name="Ren L."/>
            <person name="Fan S."/>
            <person name="Ruth N."/>
            <person name="Jia Y."/>
            <person name="Wang J."/>
            <person name="Qiao C."/>
        </authorList>
    </citation>
    <scope>NUCLEOTIDE SEQUENCE [LARGE SCALE GENOMIC DNA]</scope>
    <source>
        <strain evidence="3 4">YC-RL4</strain>
    </source>
</reference>